<dbReference type="OrthoDB" id="9770030at2"/>
<dbReference type="PANTHER" id="PTHR11364">
    <property type="entry name" value="THIOSULFATE SULFERTANSFERASE"/>
    <property type="match status" value="1"/>
</dbReference>
<evidence type="ECO:0000256" key="1">
    <source>
        <dbReference type="ARBA" id="ARBA00022679"/>
    </source>
</evidence>
<dbReference type="Gene3D" id="3.40.250.10">
    <property type="entry name" value="Rhodanese-like domain"/>
    <property type="match status" value="2"/>
</dbReference>
<dbReference type="RefSeq" id="WP_012874262.1">
    <property type="nucleotide sequence ID" value="NC_013525.1"/>
</dbReference>
<keyword evidence="1" id="KW-0808">Transferase</keyword>
<evidence type="ECO:0000313" key="4">
    <source>
        <dbReference type="EMBL" id="ACZ41227.1"/>
    </source>
</evidence>
<proteinExistence type="predicted"/>
<sequence>MSYETLISVQEAAKHLHDPNWVFIDCRYTLGDPEKGLRDYLQAHIPGAVYAHLDKDLSGKVIPGKTGRHPLPDLIDFDKTMSRLGVSQESQVVAYDEQTGAMAAARLWWLLKWAGHNNVAVLDGGFRAWIANGLPVATGKESRASTEFHGKYNHKLVASADDLRATIGSRSCKIVDSRTRDRYRGENETIDPKAGHIPTAISLPYTENLDTDGFFRPPQILRERFASIAEQYPPESIVFYCGSGVTAAHNVLAFAHAGMGMPKLYPGSWSEWITDESRPIATGDE</sequence>
<dbReference type="AlphaFoldDB" id="D1CE71"/>
<feature type="domain" description="Rhodanese" evidence="3">
    <location>
        <begin position="168"/>
        <end position="281"/>
    </location>
</feature>
<dbReference type="EMBL" id="CP001825">
    <property type="protein sequence ID" value="ACZ41227.1"/>
    <property type="molecule type" value="Genomic_DNA"/>
</dbReference>
<evidence type="ECO:0000259" key="3">
    <source>
        <dbReference type="PROSITE" id="PS50206"/>
    </source>
</evidence>
<dbReference type="InterPro" id="IPR045078">
    <property type="entry name" value="TST/MPST-like"/>
</dbReference>
<evidence type="ECO:0000256" key="2">
    <source>
        <dbReference type="ARBA" id="ARBA00022737"/>
    </source>
</evidence>
<dbReference type="FunFam" id="3.40.250.10:FF:000035">
    <property type="entry name" value="Thiosulfate sulfurtransferase"/>
    <property type="match status" value="1"/>
</dbReference>
<dbReference type="SUPFAM" id="SSF52821">
    <property type="entry name" value="Rhodanese/Cell cycle control phosphatase"/>
    <property type="match status" value="2"/>
</dbReference>
<keyword evidence="5" id="KW-1185">Reference proteome</keyword>
<dbReference type="Proteomes" id="UP000000323">
    <property type="component" value="Chromosome 1"/>
</dbReference>
<gene>
    <name evidence="4" type="ordered locus">Tter_0305</name>
</gene>
<dbReference type="PROSITE" id="PS50206">
    <property type="entry name" value="RHODANESE_3"/>
    <property type="match status" value="2"/>
</dbReference>
<accession>D1CE71</accession>
<dbReference type="SMART" id="SM00450">
    <property type="entry name" value="RHOD"/>
    <property type="match status" value="2"/>
</dbReference>
<dbReference type="KEGG" id="ttr:Tter_0305"/>
<dbReference type="InterPro" id="IPR001763">
    <property type="entry name" value="Rhodanese-like_dom"/>
</dbReference>
<evidence type="ECO:0000313" key="5">
    <source>
        <dbReference type="Proteomes" id="UP000000323"/>
    </source>
</evidence>
<dbReference type="CDD" id="cd01448">
    <property type="entry name" value="TST_Repeat_1"/>
    <property type="match status" value="1"/>
</dbReference>
<name>D1CE71_THET1</name>
<dbReference type="CDD" id="cd01449">
    <property type="entry name" value="TST_Repeat_2"/>
    <property type="match status" value="1"/>
</dbReference>
<protein>
    <submittedName>
        <fullName evidence="4">Rhodanese domain protein</fullName>
    </submittedName>
</protein>
<dbReference type="STRING" id="525904.Tter_0305"/>
<dbReference type="InterPro" id="IPR036873">
    <property type="entry name" value="Rhodanese-like_dom_sf"/>
</dbReference>
<dbReference type="Pfam" id="PF00581">
    <property type="entry name" value="Rhodanese"/>
    <property type="match status" value="2"/>
</dbReference>
<dbReference type="HOGENOM" id="CLU_031618_0_0_0"/>
<dbReference type="PANTHER" id="PTHR11364:SF27">
    <property type="entry name" value="SULFURTRANSFERASE"/>
    <property type="match status" value="1"/>
</dbReference>
<organism evidence="4 5">
    <name type="scientific">Thermobaculum terrenum (strain ATCC BAA-798 / CCMEE 7001 / YNP1)</name>
    <dbReference type="NCBI Taxonomy" id="525904"/>
    <lineage>
        <taxon>Bacteria</taxon>
        <taxon>Bacillati</taxon>
        <taxon>Chloroflexota</taxon>
        <taxon>Chloroflexia</taxon>
        <taxon>Candidatus Thermobaculales</taxon>
        <taxon>Candidatus Thermobaculaceae</taxon>
        <taxon>Thermobaculum</taxon>
    </lineage>
</organism>
<dbReference type="eggNOG" id="COG2897">
    <property type="taxonomic scope" value="Bacteria"/>
</dbReference>
<keyword evidence="2" id="KW-0677">Repeat</keyword>
<feature type="domain" description="Rhodanese" evidence="3">
    <location>
        <begin position="17"/>
        <end position="138"/>
    </location>
</feature>
<reference evidence="5" key="1">
    <citation type="journal article" date="2010" name="Stand. Genomic Sci.">
        <title>Complete genome sequence of 'Thermobaculum terrenum' type strain (YNP1).</title>
        <authorList>
            <person name="Kiss H."/>
            <person name="Cleland D."/>
            <person name="Lapidus A."/>
            <person name="Lucas S."/>
            <person name="Glavina Del Rio T."/>
            <person name="Nolan M."/>
            <person name="Tice H."/>
            <person name="Han C."/>
            <person name="Goodwin L."/>
            <person name="Pitluck S."/>
            <person name="Liolios K."/>
            <person name="Ivanova N."/>
            <person name="Mavromatis K."/>
            <person name="Ovchinnikova G."/>
            <person name="Pati A."/>
            <person name="Chen A."/>
            <person name="Palaniappan K."/>
            <person name="Land M."/>
            <person name="Hauser L."/>
            <person name="Chang Y."/>
            <person name="Jeffries C."/>
            <person name="Lu M."/>
            <person name="Brettin T."/>
            <person name="Detter J."/>
            <person name="Goker M."/>
            <person name="Tindall B."/>
            <person name="Beck B."/>
            <person name="McDermott T."/>
            <person name="Woyke T."/>
            <person name="Bristow J."/>
            <person name="Eisen J."/>
            <person name="Markowitz V."/>
            <person name="Hugenholtz P."/>
            <person name="Kyrpides N."/>
            <person name="Klenk H."/>
            <person name="Cheng J."/>
        </authorList>
    </citation>
    <scope>NUCLEOTIDE SEQUENCE [LARGE SCALE GENOMIC DNA]</scope>
    <source>
        <strain evidence="5">ATCC BAA-798 / YNP1</strain>
    </source>
</reference>
<dbReference type="GO" id="GO:0004792">
    <property type="term" value="F:thiosulfate-cyanide sulfurtransferase activity"/>
    <property type="evidence" value="ECO:0007669"/>
    <property type="project" value="TreeGrafter"/>
</dbReference>